<feature type="coiled-coil region" evidence="1">
    <location>
        <begin position="147"/>
        <end position="174"/>
    </location>
</feature>
<proteinExistence type="predicted"/>
<dbReference type="EMBL" id="JQ409539">
    <property type="protein sequence ID" value="AFH88824.1"/>
    <property type="molecule type" value="Genomic_DNA"/>
</dbReference>
<accession>L7NZI4</accession>
<feature type="coiled-coil region" evidence="1">
    <location>
        <begin position="86"/>
        <end position="120"/>
    </location>
</feature>
<dbReference type="Pfam" id="PF07028">
    <property type="entry name" value="DUF1319"/>
    <property type="match status" value="1"/>
</dbReference>
<reference evidence="2" key="1">
    <citation type="journal article" date="2014" name="Virus Genes">
        <title>Sequence analysis of shorter than genome length episomal Banana streak OL virus like sequences isolated from banana in India.</title>
        <authorList>
            <person name="Baranwal V.K."/>
            <person name="Sharma S.K."/>
            <person name="Khurana D."/>
            <person name="Verma R."/>
        </authorList>
    </citation>
    <scope>NUCLEOTIDE SEQUENCE</scope>
    <source>
        <strain evidence="2">BSOLV-IN1</strain>
    </source>
</reference>
<protein>
    <submittedName>
        <fullName evidence="2">ORFI</fullName>
    </submittedName>
</protein>
<evidence type="ECO:0000313" key="2">
    <source>
        <dbReference type="EMBL" id="AFH88824.1"/>
    </source>
</evidence>
<dbReference type="InterPro" id="IPR010746">
    <property type="entry name" value="CYMV_Orf1"/>
</dbReference>
<sequence>MVEKTWDQKFQEFLNSSELTQAQLEYLDLATEAKVSNKDLAHNLHINTYRLSLTGKVHWTSGRKNRDLLVQIIGEQEAQKKDLLELQNLSKIVRSQRNDLKKAHEKLDVLSDELKALRKDYLKRRPLSKEDVEELVLRIPEQPKFIEKQTEALTEELTKEVQNLKKIIHDFERKLIG</sequence>
<name>L7NZI4_9VIRU</name>
<evidence type="ECO:0000256" key="1">
    <source>
        <dbReference type="SAM" id="Coils"/>
    </source>
</evidence>
<organism evidence="2">
    <name type="scientific">Banana streak OL virus</name>
    <dbReference type="NCBI Taxonomy" id="328671"/>
    <lineage>
        <taxon>Viruses</taxon>
        <taxon>Riboviria</taxon>
        <taxon>Pararnavirae</taxon>
        <taxon>Artverviricota</taxon>
        <taxon>Revtraviricetes</taxon>
        <taxon>Ortervirales</taxon>
        <taxon>Caulimoviridae</taxon>
        <taxon>Badnavirus</taxon>
        <taxon>Badnavirus deltavirgamusae</taxon>
    </lineage>
</organism>
<keyword evidence="1" id="KW-0175">Coiled coil</keyword>